<feature type="non-terminal residue" evidence="2">
    <location>
        <position position="174"/>
    </location>
</feature>
<dbReference type="AlphaFoldDB" id="A0A820MRZ0"/>
<sequence length="174" mass="19841">LGLAFHIQSPYPKPLYPVVSFDANGQVKISRSQQIPSRLNCTGLQFNGIEGDWKIVDYPQHPECDGCQFEIKQQDDNKNNYHLHAHVVNSLNCRLEFNSSSNQWKTSHVMSTMMLGPPEEMKREEAVSSFISNIQNLEVHGEEQLIIRTNRGEQIRLERFGKSAPSAVTQNIFN</sequence>
<dbReference type="Gene3D" id="2.40.128.270">
    <property type="match status" value="1"/>
</dbReference>
<dbReference type="Pfam" id="PF03724">
    <property type="entry name" value="META"/>
    <property type="match status" value="1"/>
</dbReference>
<organism evidence="2 3">
    <name type="scientific">Adineta steineri</name>
    <dbReference type="NCBI Taxonomy" id="433720"/>
    <lineage>
        <taxon>Eukaryota</taxon>
        <taxon>Metazoa</taxon>
        <taxon>Spiralia</taxon>
        <taxon>Gnathifera</taxon>
        <taxon>Rotifera</taxon>
        <taxon>Eurotatoria</taxon>
        <taxon>Bdelloidea</taxon>
        <taxon>Adinetida</taxon>
        <taxon>Adinetidae</taxon>
        <taxon>Adineta</taxon>
    </lineage>
</organism>
<evidence type="ECO:0000313" key="3">
    <source>
        <dbReference type="Proteomes" id="UP000663868"/>
    </source>
</evidence>
<proteinExistence type="predicted"/>
<reference evidence="2" key="1">
    <citation type="submission" date="2021-02" db="EMBL/GenBank/DDBJ databases">
        <authorList>
            <person name="Nowell W R."/>
        </authorList>
    </citation>
    <scope>NUCLEOTIDE SEQUENCE</scope>
</reference>
<protein>
    <recommendedName>
        <fullName evidence="1">DUF306 domain-containing protein</fullName>
    </recommendedName>
</protein>
<dbReference type="InterPro" id="IPR005184">
    <property type="entry name" value="DUF306_Meta_HslJ"/>
</dbReference>
<evidence type="ECO:0000313" key="2">
    <source>
        <dbReference type="EMBL" id="CAF4376207.1"/>
    </source>
</evidence>
<name>A0A820MRZ0_9BILA</name>
<dbReference type="InterPro" id="IPR038670">
    <property type="entry name" value="HslJ-like_sf"/>
</dbReference>
<dbReference type="EMBL" id="CAJOBB010021443">
    <property type="protein sequence ID" value="CAF4376207.1"/>
    <property type="molecule type" value="Genomic_DNA"/>
</dbReference>
<accession>A0A820MRZ0</accession>
<comment type="caution">
    <text evidence="2">The sequence shown here is derived from an EMBL/GenBank/DDBJ whole genome shotgun (WGS) entry which is preliminary data.</text>
</comment>
<dbReference type="Proteomes" id="UP000663868">
    <property type="component" value="Unassembled WGS sequence"/>
</dbReference>
<feature type="domain" description="DUF306" evidence="1">
    <location>
        <begin position="85"/>
        <end position="154"/>
    </location>
</feature>
<gene>
    <name evidence="2" type="ORF">KXQ929_LOCUS49642</name>
</gene>
<evidence type="ECO:0000259" key="1">
    <source>
        <dbReference type="Pfam" id="PF03724"/>
    </source>
</evidence>